<evidence type="ECO:0000256" key="3">
    <source>
        <dbReference type="ARBA" id="ARBA00023125"/>
    </source>
</evidence>
<proteinExistence type="inferred from homology"/>
<sequence>MIAADASLDDLRLLVEVVATGGLTAAAARLGLRKSTVSRRLAALEERLGVRLLERNARRLRLTEAGRAYHARAARLVAEARALDRETAEARGAPQGTLRIATPALLGELLAPAVAELLLRHPRLGVELALAPPHVDLLAEEHDLALRTGPLADSSLVARRLGTLRTGCYASPAYLARRGTPATPDALRDEAEAHDCILLAEAGTDEIWFFGAGATARTVRPAGRLRVPSVHAGQLAARAGLGVVRLPAALVADDVRSGRLVAVLEAETPPGMPVHAVYPSGRHLAPKVRAFLELVSGGAAALPWDPPGRAPAVGPGDAAERSVPARPVAPARRRG</sequence>
<keyword evidence="3" id="KW-0238">DNA-binding</keyword>
<protein>
    <submittedName>
        <fullName evidence="7">Transcriptional regulator, LysR family</fullName>
    </submittedName>
</protein>
<dbReference type="InterPro" id="IPR036390">
    <property type="entry name" value="WH_DNA-bd_sf"/>
</dbReference>
<dbReference type="InterPro" id="IPR036388">
    <property type="entry name" value="WH-like_DNA-bd_sf"/>
</dbReference>
<feature type="compositionally biased region" description="Low complexity" evidence="5">
    <location>
        <begin position="321"/>
        <end position="335"/>
    </location>
</feature>
<evidence type="ECO:0000313" key="7">
    <source>
        <dbReference type="EMBL" id="ACL65087.1"/>
    </source>
</evidence>
<dbReference type="Proteomes" id="UP000007089">
    <property type="component" value="Chromosome"/>
</dbReference>
<evidence type="ECO:0000313" key="8">
    <source>
        <dbReference type="Proteomes" id="UP000007089"/>
    </source>
</evidence>
<dbReference type="Gene3D" id="1.10.10.10">
    <property type="entry name" value="Winged helix-like DNA-binding domain superfamily/Winged helix DNA-binding domain"/>
    <property type="match status" value="1"/>
</dbReference>
<feature type="domain" description="HTH lysR-type" evidence="6">
    <location>
        <begin position="8"/>
        <end position="63"/>
    </location>
</feature>
<dbReference type="Pfam" id="PF03466">
    <property type="entry name" value="LysR_substrate"/>
    <property type="match status" value="1"/>
</dbReference>
<dbReference type="InterPro" id="IPR058163">
    <property type="entry name" value="LysR-type_TF_proteobact-type"/>
</dbReference>
<dbReference type="CDD" id="cd08422">
    <property type="entry name" value="PBP2_CrgA_like"/>
    <property type="match status" value="1"/>
</dbReference>
<dbReference type="PANTHER" id="PTHR30537">
    <property type="entry name" value="HTH-TYPE TRANSCRIPTIONAL REGULATOR"/>
    <property type="match status" value="1"/>
</dbReference>
<dbReference type="KEGG" id="acp:A2cp1_1745"/>
<evidence type="ECO:0000256" key="1">
    <source>
        <dbReference type="ARBA" id="ARBA00009437"/>
    </source>
</evidence>
<dbReference type="RefSeq" id="WP_012633013.1">
    <property type="nucleotide sequence ID" value="NC_011891.1"/>
</dbReference>
<dbReference type="Pfam" id="PF00126">
    <property type="entry name" value="HTH_1"/>
    <property type="match status" value="1"/>
</dbReference>
<accession>B8J6A6</accession>
<evidence type="ECO:0000256" key="5">
    <source>
        <dbReference type="SAM" id="MobiDB-lite"/>
    </source>
</evidence>
<evidence type="ECO:0000256" key="2">
    <source>
        <dbReference type="ARBA" id="ARBA00023015"/>
    </source>
</evidence>
<organism evidence="7 8">
    <name type="scientific">Anaeromyxobacter dehalogenans (strain ATCC BAA-258 / DSM 21875 / 2CP-1)</name>
    <dbReference type="NCBI Taxonomy" id="455488"/>
    <lineage>
        <taxon>Bacteria</taxon>
        <taxon>Pseudomonadati</taxon>
        <taxon>Myxococcota</taxon>
        <taxon>Myxococcia</taxon>
        <taxon>Myxococcales</taxon>
        <taxon>Cystobacterineae</taxon>
        <taxon>Anaeromyxobacteraceae</taxon>
        <taxon>Anaeromyxobacter</taxon>
    </lineage>
</organism>
<dbReference type="FunFam" id="1.10.10.10:FF:000001">
    <property type="entry name" value="LysR family transcriptional regulator"/>
    <property type="match status" value="1"/>
</dbReference>
<gene>
    <name evidence="7" type="ordered locus">A2cp1_1745</name>
</gene>
<dbReference type="GO" id="GO:0043565">
    <property type="term" value="F:sequence-specific DNA binding"/>
    <property type="evidence" value="ECO:0007669"/>
    <property type="project" value="TreeGrafter"/>
</dbReference>
<keyword evidence="2" id="KW-0805">Transcription regulation</keyword>
<evidence type="ECO:0000256" key="4">
    <source>
        <dbReference type="ARBA" id="ARBA00023163"/>
    </source>
</evidence>
<keyword evidence="8" id="KW-1185">Reference proteome</keyword>
<dbReference type="GO" id="GO:0003700">
    <property type="term" value="F:DNA-binding transcription factor activity"/>
    <property type="evidence" value="ECO:0007669"/>
    <property type="project" value="InterPro"/>
</dbReference>
<comment type="similarity">
    <text evidence="1">Belongs to the LysR transcriptional regulatory family.</text>
</comment>
<dbReference type="HOGENOM" id="CLU_039613_16_2_7"/>
<dbReference type="GO" id="GO:0006351">
    <property type="term" value="P:DNA-templated transcription"/>
    <property type="evidence" value="ECO:0007669"/>
    <property type="project" value="TreeGrafter"/>
</dbReference>
<name>B8J6A6_ANAD2</name>
<dbReference type="Gene3D" id="3.40.190.290">
    <property type="match status" value="1"/>
</dbReference>
<dbReference type="InterPro" id="IPR005119">
    <property type="entry name" value="LysR_subst-bd"/>
</dbReference>
<dbReference type="PROSITE" id="PS50931">
    <property type="entry name" value="HTH_LYSR"/>
    <property type="match status" value="1"/>
</dbReference>
<dbReference type="InterPro" id="IPR000847">
    <property type="entry name" value="LysR_HTH_N"/>
</dbReference>
<dbReference type="SUPFAM" id="SSF53850">
    <property type="entry name" value="Periplasmic binding protein-like II"/>
    <property type="match status" value="1"/>
</dbReference>
<keyword evidence="4" id="KW-0804">Transcription</keyword>
<dbReference type="EMBL" id="CP001359">
    <property type="protein sequence ID" value="ACL65087.1"/>
    <property type="molecule type" value="Genomic_DNA"/>
</dbReference>
<feature type="region of interest" description="Disordered" evidence="5">
    <location>
        <begin position="305"/>
        <end position="335"/>
    </location>
</feature>
<evidence type="ECO:0000259" key="6">
    <source>
        <dbReference type="PROSITE" id="PS50931"/>
    </source>
</evidence>
<dbReference type="SUPFAM" id="SSF46785">
    <property type="entry name" value="Winged helix' DNA-binding domain"/>
    <property type="match status" value="1"/>
</dbReference>
<dbReference type="AlphaFoldDB" id="B8J6A6"/>
<dbReference type="PANTHER" id="PTHR30537:SF5">
    <property type="entry name" value="HTH-TYPE TRANSCRIPTIONAL ACTIVATOR TTDR-RELATED"/>
    <property type="match status" value="1"/>
</dbReference>
<reference evidence="7" key="1">
    <citation type="submission" date="2009-01" db="EMBL/GenBank/DDBJ databases">
        <title>Complete sequence of Anaeromyxobacter dehalogenans 2CP-1.</title>
        <authorList>
            <consortium name="US DOE Joint Genome Institute"/>
            <person name="Lucas S."/>
            <person name="Copeland A."/>
            <person name="Lapidus A."/>
            <person name="Glavina del Rio T."/>
            <person name="Dalin E."/>
            <person name="Tice H."/>
            <person name="Bruce D."/>
            <person name="Goodwin L."/>
            <person name="Pitluck S."/>
            <person name="Saunders E."/>
            <person name="Brettin T."/>
            <person name="Detter J.C."/>
            <person name="Han C."/>
            <person name="Larimer F."/>
            <person name="Land M."/>
            <person name="Hauser L."/>
            <person name="Kyrpides N."/>
            <person name="Ovchinnikova G."/>
            <person name="Beliaev A.S."/>
            <person name="Richardson P."/>
        </authorList>
    </citation>
    <scope>NUCLEOTIDE SEQUENCE</scope>
    <source>
        <strain evidence="7">2CP-1</strain>
    </source>
</reference>